<feature type="binding site" evidence="5">
    <location>
        <position position="617"/>
    </location>
    <ligand>
        <name>Zn(2+)</name>
        <dbReference type="ChEBI" id="CHEBI:29105"/>
        <label>1</label>
    </ligand>
</feature>
<dbReference type="SMART" id="SM00471">
    <property type="entry name" value="HDc"/>
    <property type="match status" value="1"/>
</dbReference>
<feature type="transmembrane region" description="Helical" evidence="6">
    <location>
        <begin position="137"/>
        <end position="158"/>
    </location>
</feature>
<evidence type="ECO:0000256" key="6">
    <source>
        <dbReference type="SAM" id="Phobius"/>
    </source>
</evidence>
<feature type="binding site" evidence="5">
    <location>
        <position position="506"/>
    </location>
    <ligand>
        <name>Zn(2+)</name>
        <dbReference type="ChEBI" id="CHEBI:29105"/>
        <label>1</label>
    </ligand>
</feature>
<feature type="transmembrane region" description="Helical" evidence="6">
    <location>
        <begin position="201"/>
        <end position="219"/>
    </location>
</feature>
<evidence type="ECO:0000313" key="9">
    <source>
        <dbReference type="Proteomes" id="UP001162131"/>
    </source>
</evidence>
<dbReference type="Pfam" id="PF00233">
    <property type="entry name" value="PDEase_I"/>
    <property type="match status" value="1"/>
</dbReference>
<feature type="domain" description="PDEase" evidence="7">
    <location>
        <begin position="385"/>
        <end position="714"/>
    </location>
</feature>
<dbReference type="EMBL" id="CAJZBQ010000023">
    <property type="protein sequence ID" value="CAG9319423.1"/>
    <property type="molecule type" value="Genomic_DNA"/>
</dbReference>
<dbReference type="PANTHER" id="PTHR11347">
    <property type="entry name" value="CYCLIC NUCLEOTIDE PHOSPHODIESTERASE"/>
    <property type="match status" value="1"/>
</dbReference>
<dbReference type="Proteomes" id="UP001162131">
    <property type="component" value="Unassembled WGS sequence"/>
</dbReference>
<feature type="binding site" evidence="5">
    <location>
        <position position="505"/>
    </location>
    <ligand>
        <name>Zn(2+)</name>
        <dbReference type="ChEBI" id="CHEBI:29105"/>
        <label>1</label>
    </ligand>
</feature>
<dbReference type="Gene3D" id="1.10.1300.10">
    <property type="entry name" value="3'5'-cyclic nucleotide phosphodiesterase, catalytic domain"/>
    <property type="match status" value="1"/>
</dbReference>
<dbReference type="InterPro" id="IPR002073">
    <property type="entry name" value="PDEase_catalytic_dom"/>
</dbReference>
<keyword evidence="1 5" id="KW-0479">Metal-binding</keyword>
<dbReference type="PROSITE" id="PS51845">
    <property type="entry name" value="PDEASE_I_2"/>
    <property type="match status" value="1"/>
</dbReference>
<feature type="binding site" evidence="4">
    <location>
        <position position="506"/>
    </location>
    <ligand>
        <name>AMP</name>
        <dbReference type="ChEBI" id="CHEBI:456215"/>
    </ligand>
</feature>
<dbReference type="InterPro" id="IPR036971">
    <property type="entry name" value="PDEase_catalytic_dom_sf"/>
</dbReference>
<dbReference type="PRINTS" id="PR00387">
    <property type="entry name" value="PDIESTERASE1"/>
</dbReference>
<feature type="binding site" evidence="4">
    <location>
        <position position="668"/>
    </location>
    <ligand>
        <name>AMP</name>
        <dbReference type="ChEBI" id="CHEBI:456215"/>
    </ligand>
</feature>
<feature type="transmembrane region" description="Helical" evidence="6">
    <location>
        <begin position="110"/>
        <end position="130"/>
    </location>
</feature>
<organism evidence="8 9">
    <name type="scientific">Blepharisma stoltei</name>
    <dbReference type="NCBI Taxonomy" id="1481888"/>
    <lineage>
        <taxon>Eukaryota</taxon>
        <taxon>Sar</taxon>
        <taxon>Alveolata</taxon>
        <taxon>Ciliophora</taxon>
        <taxon>Postciliodesmatophora</taxon>
        <taxon>Heterotrichea</taxon>
        <taxon>Heterotrichida</taxon>
        <taxon>Blepharismidae</taxon>
        <taxon>Blepharisma</taxon>
    </lineage>
</organism>
<keyword evidence="6" id="KW-1133">Transmembrane helix</keyword>
<dbReference type="SUPFAM" id="SSF109604">
    <property type="entry name" value="HD-domain/PDEase-like"/>
    <property type="match status" value="1"/>
</dbReference>
<feature type="binding site" evidence="4">
    <location>
        <position position="617"/>
    </location>
    <ligand>
        <name>AMP</name>
        <dbReference type="ChEBI" id="CHEBI:456215"/>
    </ligand>
</feature>
<dbReference type="InterPro" id="IPR003607">
    <property type="entry name" value="HD/PDEase_dom"/>
</dbReference>
<gene>
    <name evidence="8" type="ORF">BSTOLATCC_MIC23980</name>
</gene>
<name>A0AAU9JCK2_9CILI</name>
<feature type="transmembrane region" description="Helical" evidence="6">
    <location>
        <begin position="74"/>
        <end position="98"/>
    </location>
</feature>
<accession>A0AAU9JCK2</accession>
<feature type="transmembrane region" description="Helical" evidence="6">
    <location>
        <begin position="178"/>
        <end position="194"/>
    </location>
</feature>
<keyword evidence="6" id="KW-0812">Transmembrane</keyword>
<keyword evidence="2" id="KW-0378">Hydrolase</keyword>
<feature type="binding site" evidence="4">
    <location>
        <begin position="465"/>
        <end position="469"/>
    </location>
    <ligand>
        <name>AMP</name>
        <dbReference type="ChEBI" id="CHEBI:456215"/>
    </ligand>
</feature>
<reference evidence="8" key="1">
    <citation type="submission" date="2021-09" db="EMBL/GenBank/DDBJ databases">
        <authorList>
            <consortium name="AG Swart"/>
            <person name="Singh M."/>
            <person name="Singh A."/>
            <person name="Seah K."/>
            <person name="Emmerich C."/>
        </authorList>
    </citation>
    <scope>NUCLEOTIDE SEQUENCE</scope>
    <source>
        <strain evidence="8">ATCC30299</strain>
    </source>
</reference>
<dbReference type="InterPro" id="IPR023088">
    <property type="entry name" value="PDEase"/>
</dbReference>
<dbReference type="CDD" id="cd00077">
    <property type="entry name" value="HDc"/>
    <property type="match status" value="1"/>
</dbReference>
<evidence type="ECO:0000256" key="4">
    <source>
        <dbReference type="PIRSR" id="PIRSR623088-2"/>
    </source>
</evidence>
<evidence type="ECO:0000256" key="3">
    <source>
        <dbReference type="PIRSR" id="PIRSR623088-1"/>
    </source>
</evidence>
<feature type="active site" description="Proton donor" evidence="3">
    <location>
        <position position="465"/>
    </location>
</feature>
<feature type="binding site" evidence="5">
    <location>
        <position position="506"/>
    </location>
    <ligand>
        <name>Zn(2+)</name>
        <dbReference type="ChEBI" id="CHEBI:29105"/>
        <label>2</label>
    </ligand>
</feature>
<evidence type="ECO:0000259" key="7">
    <source>
        <dbReference type="PROSITE" id="PS51845"/>
    </source>
</evidence>
<dbReference type="GO" id="GO:0004114">
    <property type="term" value="F:3',5'-cyclic-nucleotide phosphodiesterase activity"/>
    <property type="evidence" value="ECO:0007669"/>
    <property type="project" value="InterPro"/>
</dbReference>
<dbReference type="GO" id="GO:0007165">
    <property type="term" value="P:signal transduction"/>
    <property type="evidence" value="ECO:0007669"/>
    <property type="project" value="InterPro"/>
</dbReference>
<proteinExistence type="predicted"/>
<dbReference type="AlphaFoldDB" id="A0AAU9JCK2"/>
<evidence type="ECO:0000313" key="8">
    <source>
        <dbReference type="EMBL" id="CAG9319423.1"/>
    </source>
</evidence>
<keyword evidence="9" id="KW-1185">Reference proteome</keyword>
<evidence type="ECO:0000256" key="2">
    <source>
        <dbReference type="ARBA" id="ARBA00022801"/>
    </source>
</evidence>
<dbReference type="GO" id="GO:0046872">
    <property type="term" value="F:metal ion binding"/>
    <property type="evidence" value="ECO:0007669"/>
    <property type="project" value="UniProtKB-KW"/>
</dbReference>
<feature type="binding site" evidence="5">
    <location>
        <position position="469"/>
    </location>
    <ligand>
        <name>Zn(2+)</name>
        <dbReference type="ChEBI" id="CHEBI:29105"/>
        <label>1</label>
    </ligand>
</feature>
<keyword evidence="6" id="KW-0472">Membrane</keyword>
<evidence type="ECO:0000256" key="1">
    <source>
        <dbReference type="ARBA" id="ARBA00022723"/>
    </source>
</evidence>
<comment type="caution">
    <text evidence="8">The sequence shown here is derived from an EMBL/GenBank/DDBJ whole genome shotgun (WGS) entry which is preliminary data.</text>
</comment>
<evidence type="ECO:0000256" key="5">
    <source>
        <dbReference type="PIRSR" id="PIRSR623088-3"/>
    </source>
</evidence>
<sequence>MESQQNSDKLASEPGFYAQTNHSVYALLGHEDNENIALPINPNFLTYKEGVMNKRYMEALYLDKTNHRHLSREFINNLLTFYLFITSYIIISVVTWSLLYSSDDLCKSHYVSRMVLLGIILIFAYGILFSIWKYHSLIYYSQYLYGALGFFIMLYLVLCDENILSGISGNPYNSSTQSHVLVMACFIVLLRIVTFDNFVNIAAIFIVSLILLLACFIAFTTISVVAVLSDFFILLVFCVLQLVESRQVEFRAKQLFWRKAKEEEALNTGTAIVENEINNYESVFKPEIEIIFKNLDKIKENIKAASVAIMFADVKTKLKVAASEIEKIKRKLVHGALFDHPNIQKDKNMDDEDLTFILENFVDGRHGTLQRVTVRRKTMLEVVEKKPSLACFGASDLERILSGVGVNWKFDIWFVYHATSSSVWIISKYLLQKWDMNALFNIPEHVSDTFFQALEKSYNKDVPYHNSCHAADVLHSLLYFLIQSNIFNSLSPLETIAAMVAALGHDVGHPGLNTRFLINSRNDLALQYNDFRVLENMHAAKTFALMKEKGHNIFQNLSNDDWIKSRKLIIEMILHTDMTMHFEALGKFNTRLNLGDLSLDNHEDKFLILSMGLKCADIGHSAKIPQLHEKWSLLLIEEFFKQGDLEKEMNMQVSMYCDRRTCDINKSQAGFIKNICIPLFESWCKFLRSDIINVNCIDQLNENWRSWEEKAGSKLKRPNSILPNDSIANEETLMNHVKSVESPTIGHPKDSI</sequence>
<protein>
    <recommendedName>
        <fullName evidence="7">PDEase domain-containing protein</fullName>
    </recommendedName>
</protein>